<accession>A0ABV3R7H6</accession>
<dbReference type="RefSeq" id="WP_367768309.1">
    <property type="nucleotide sequence ID" value="NZ_JBFNXR010000017.1"/>
</dbReference>
<sequence>MRGRGVGSARWTGWSRLVATVWSLALVSAWPLVGAGSEGGDHRVAMSLAVQVDASATLIVGASPEGRIWPGGIYVGRPHS</sequence>
<evidence type="ECO:0000313" key="2">
    <source>
        <dbReference type="Proteomes" id="UP001556118"/>
    </source>
</evidence>
<gene>
    <name evidence="1" type="ORF">ABUH87_01490</name>
</gene>
<dbReference type="Proteomes" id="UP001556118">
    <property type="component" value="Unassembled WGS sequence"/>
</dbReference>
<protein>
    <submittedName>
        <fullName evidence="1">Uncharacterized protein</fullName>
    </submittedName>
</protein>
<dbReference type="EMBL" id="JBFNXR010000017">
    <property type="protein sequence ID" value="MEW9853858.1"/>
    <property type="molecule type" value="Genomic_DNA"/>
</dbReference>
<keyword evidence="2" id="KW-1185">Reference proteome</keyword>
<name>A0ABV3R7H6_9SPHN</name>
<comment type="caution">
    <text evidence="1">The sequence shown here is derived from an EMBL/GenBank/DDBJ whole genome shotgun (WGS) entry which is preliminary data.</text>
</comment>
<proteinExistence type="predicted"/>
<reference evidence="1 2" key="1">
    <citation type="submission" date="2024-06" db="EMBL/GenBank/DDBJ databases">
        <title>Novosphingobium rhizovicinus M1R2S20.</title>
        <authorList>
            <person name="Sun J.-Q."/>
        </authorList>
    </citation>
    <scope>NUCLEOTIDE SEQUENCE [LARGE SCALE GENOMIC DNA]</scope>
    <source>
        <strain evidence="1 2">M1R2S20</strain>
    </source>
</reference>
<evidence type="ECO:0000313" key="1">
    <source>
        <dbReference type="EMBL" id="MEW9853858.1"/>
    </source>
</evidence>
<organism evidence="1 2">
    <name type="scientific">Novosphingobium rhizovicinum</name>
    <dbReference type="NCBI Taxonomy" id="3228928"/>
    <lineage>
        <taxon>Bacteria</taxon>
        <taxon>Pseudomonadati</taxon>
        <taxon>Pseudomonadota</taxon>
        <taxon>Alphaproteobacteria</taxon>
        <taxon>Sphingomonadales</taxon>
        <taxon>Sphingomonadaceae</taxon>
        <taxon>Novosphingobium</taxon>
    </lineage>
</organism>